<keyword evidence="2" id="KW-1185">Reference proteome</keyword>
<gene>
    <name evidence="1" type="ORF">EV182_008000</name>
</gene>
<dbReference type="Proteomes" id="UP001145114">
    <property type="component" value="Unassembled WGS sequence"/>
</dbReference>
<reference evidence="1" key="1">
    <citation type="submission" date="2022-06" db="EMBL/GenBank/DDBJ databases">
        <title>Phylogenomic reconstructions and comparative analyses of Kickxellomycotina fungi.</title>
        <authorList>
            <person name="Reynolds N.K."/>
            <person name="Stajich J.E."/>
            <person name="Barry K."/>
            <person name="Grigoriev I.V."/>
            <person name="Crous P."/>
            <person name="Smith M.E."/>
        </authorList>
    </citation>
    <scope>NUCLEOTIDE SEQUENCE</scope>
    <source>
        <strain evidence="1">RSA 2271</strain>
    </source>
</reference>
<name>A0ACC1HN04_9FUNG</name>
<evidence type="ECO:0000313" key="2">
    <source>
        <dbReference type="Proteomes" id="UP001145114"/>
    </source>
</evidence>
<feature type="non-terminal residue" evidence="1">
    <location>
        <position position="1"/>
    </location>
</feature>
<sequence>IDPEADAERKVQRAMNFEQKVLKDRQERMRLLMELYHEAGNFVTYENLEQKIHDFHIGYHHPSMQSIWDLTRSVEDSGGNISSREVSERVLKLKHALDGTVGRSSQNLGPESLEEWAKTKEKV</sequence>
<proteinExistence type="predicted"/>
<evidence type="ECO:0000313" key="1">
    <source>
        <dbReference type="EMBL" id="KAJ1676538.1"/>
    </source>
</evidence>
<protein>
    <submittedName>
        <fullName evidence="1">Uncharacterized protein</fullName>
    </submittedName>
</protein>
<dbReference type="EMBL" id="JAMZIH010003937">
    <property type="protein sequence ID" value="KAJ1676538.1"/>
    <property type="molecule type" value="Genomic_DNA"/>
</dbReference>
<comment type="caution">
    <text evidence="1">The sequence shown here is derived from an EMBL/GenBank/DDBJ whole genome shotgun (WGS) entry which is preliminary data.</text>
</comment>
<accession>A0ACC1HN04</accession>
<organism evidence="1 2">
    <name type="scientific">Spiromyces aspiralis</name>
    <dbReference type="NCBI Taxonomy" id="68401"/>
    <lineage>
        <taxon>Eukaryota</taxon>
        <taxon>Fungi</taxon>
        <taxon>Fungi incertae sedis</taxon>
        <taxon>Zoopagomycota</taxon>
        <taxon>Kickxellomycotina</taxon>
        <taxon>Kickxellomycetes</taxon>
        <taxon>Kickxellales</taxon>
        <taxon>Kickxellaceae</taxon>
        <taxon>Spiromyces</taxon>
    </lineage>
</organism>